<feature type="domain" description="Trimeric autotransporter adhesin YadA-like C-terminal membrane anchor" evidence="9">
    <location>
        <begin position="53"/>
        <end position="113"/>
    </location>
</feature>
<accession>A0A6J5F8W5</accession>
<keyword evidence="11" id="KW-1185">Reference proteome</keyword>
<proteinExistence type="predicted"/>
<evidence type="ECO:0000256" key="4">
    <source>
        <dbReference type="ARBA" id="ARBA00022692"/>
    </source>
</evidence>
<evidence type="ECO:0000256" key="2">
    <source>
        <dbReference type="ARBA" id="ARBA00004442"/>
    </source>
</evidence>
<dbReference type="GO" id="GO:0009279">
    <property type="term" value="C:cell outer membrane"/>
    <property type="evidence" value="ECO:0007669"/>
    <property type="project" value="UniProtKB-SubCell"/>
</dbReference>
<dbReference type="Gene3D" id="3.30.1300.30">
    <property type="entry name" value="GSPII I/J protein-like"/>
    <property type="match status" value="1"/>
</dbReference>
<gene>
    <name evidence="10" type="primary">sadA_3</name>
    <name evidence="10" type="ORF">LMG29542_08662</name>
</gene>
<evidence type="ECO:0000313" key="11">
    <source>
        <dbReference type="Proteomes" id="UP000494363"/>
    </source>
</evidence>
<evidence type="ECO:0000256" key="5">
    <source>
        <dbReference type="ARBA" id="ARBA00022729"/>
    </source>
</evidence>
<evidence type="ECO:0000256" key="6">
    <source>
        <dbReference type="ARBA" id="ARBA00023136"/>
    </source>
</evidence>
<feature type="region of interest" description="Disordered" evidence="8">
    <location>
        <begin position="1"/>
        <end position="22"/>
    </location>
</feature>
<evidence type="ECO:0000256" key="8">
    <source>
        <dbReference type="SAM" id="MobiDB-lite"/>
    </source>
</evidence>
<reference evidence="10 11" key="1">
    <citation type="submission" date="2020-04" db="EMBL/GenBank/DDBJ databases">
        <authorList>
            <person name="De Canck E."/>
        </authorList>
    </citation>
    <scope>NUCLEOTIDE SEQUENCE [LARGE SCALE GENOMIC DNA]</scope>
    <source>
        <strain evidence="10 11">LMG 29542</strain>
    </source>
</reference>
<evidence type="ECO:0000256" key="3">
    <source>
        <dbReference type="ARBA" id="ARBA00022452"/>
    </source>
</evidence>
<dbReference type="AlphaFoldDB" id="A0A6J5F8W5"/>
<keyword evidence="7" id="KW-0998">Cell outer membrane</keyword>
<keyword evidence="6" id="KW-0472">Membrane</keyword>
<evidence type="ECO:0000256" key="1">
    <source>
        <dbReference type="ARBA" id="ARBA00004241"/>
    </source>
</evidence>
<organism evidence="10 11">
    <name type="scientific">Paraburkholderia humisilvae</name>
    <dbReference type="NCBI Taxonomy" id="627669"/>
    <lineage>
        <taxon>Bacteria</taxon>
        <taxon>Pseudomonadati</taxon>
        <taxon>Pseudomonadota</taxon>
        <taxon>Betaproteobacteria</taxon>
        <taxon>Burkholderiales</taxon>
        <taxon>Burkholderiaceae</taxon>
        <taxon>Paraburkholderia</taxon>
    </lineage>
</organism>
<dbReference type="Gene3D" id="1.20.5.2280">
    <property type="match status" value="1"/>
</dbReference>
<keyword evidence="4" id="KW-0812">Transmembrane</keyword>
<evidence type="ECO:0000313" key="10">
    <source>
        <dbReference type="EMBL" id="CAB3775280.1"/>
    </source>
</evidence>
<comment type="subcellular location">
    <subcellularLocation>
        <location evidence="2">Cell outer membrane</location>
    </subcellularLocation>
    <subcellularLocation>
        <location evidence="1">Cell surface</location>
    </subcellularLocation>
</comment>
<dbReference type="InterPro" id="IPR005594">
    <property type="entry name" value="YadA_C"/>
</dbReference>
<dbReference type="GO" id="GO:0009986">
    <property type="term" value="C:cell surface"/>
    <property type="evidence" value="ECO:0007669"/>
    <property type="project" value="UniProtKB-SubCell"/>
</dbReference>
<sequence length="113" mass="11756">MNVQQLNQSVTQGVGQANSYTDQRINDVNNRIDSVSRDADGGVAGAMAVAGLPQPTQPGTSMVALAGSVYRGQSGQALGISHVSENNHWVYKAAMSANTRGTYGGVVSAGFQW</sequence>
<protein>
    <submittedName>
        <fullName evidence="10">Autotransporter adhesin SadA</fullName>
    </submittedName>
</protein>
<dbReference type="SUPFAM" id="SSF54523">
    <property type="entry name" value="Pili subunits"/>
    <property type="match status" value="1"/>
</dbReference>
<name>A0A6J5F8W5_9BURK</name>
<evidence type="ECO:0000259" key="9">
    <source>
        <dbReference type="Pfam" id="PF03895"/>
    </source>
</evidence>
<dbReference type="InterPro" id="IPR045584">
    <property type="entry name" value="Pilin-like"/>
</dbReference>
<dbReference type="EMBL" id="CADIKH010000370">
    <property type="protein sequence ID" value="CAB3775280.1"/>
    <property type="molecule type" value="Genomic_DNA"/>
</dbReference>
<keyword evidence="3" id="KW-1134">Transmembrane beta strand</keyword>
<evidence type="ECO:0000256" key="7">
    <source>
        <dbReference type="ARBA" id="ARBA00023237"/>
    </source>
</evidence>
<dbReference type="Pfam" id="PF03895">
    <property type="entry name" value="YadA_anchor"/>
    <property type="match status" value="1"/>
</dbReference>
<keyword evidence="5" id="KW-0732">Signal</keyword>
<dbReference type="Proteomes" id="UP000494363">
    <property type="component" value="Unassembled WGS sequence"/>
</dbReference>